<dbReference type="RefSeq" id="WP_176065864.1">
    <property type="nucleotide sequence ID" value="NZ_JABWMJ010000001.1"/>
</dbReference>
<keyword evidence="4 8" id="KW-0732">Signal</keyword>
<dbReference type="SUPFAM" id="SSF53474">
    <property type="entry name" value="alpha/beta-Hydrolases"/>
    <property type="match status" value="1"/>
</dbReference>
<name>A0A7Y6TV62_9BURK</name>
<dbReference type="AlphaFoldDB" id="A0A7Y6TV62"/>
<evidence type="ECO:0000256" key="3">
    <source>
        <dbReference type="ARBA" id="ARBA00022723"/>
    </source>
</evidence>
<dbReference type="InterPro" id="IPR011118">
    <property type="entry name" value="Tannase/feruloyl_esterase"/>
</dbReference>
<feature type="chain" id="PRO_5030817184" evidence="8">
    <location>
        <begin position="32"/>
        <end position="549"/>
    </location>
</feature>
<dbReference type="Gene3D" id="3.40.50.1820">
    <property type="entry name" value="alpha/beta hydrolase"/>
    <property type="match status" value="1"/>
</dbReference>
<dbReference type="GO" id="GO:0052689">
    <property type="term" value="F:carboxylic ester hydrolase activity"/>
    <property type="evidence" value="ECO:0007669"/>
    <property type="project" value="UniProtKB-KW"/>
</dbReference>
<keyword evidence="6" id="KW-0106">Calcium</keyword>
<dbReference type="Proteomes" id="UP000529637">
    <property type="component" value="Unassembled WGS sequence"/>
</dbReference>
<comment type="similarity">
    <text evidence="1">Belongs to the tannase family.</text>
</comment>
<dbReference type="PROSITE" id="PS51257">
    <property type="entry name" value="PROKAR_LIPOPROTEIN"/>
    <property type="match status" value="1"/>
</dbReference>
<gene>
    <name evidence="9" type="ORF">HQN59_02970</name>
</gene>
<organism evidence="9 10">
    <name type="scientific">Piscinibacter koreensis</name>
    <dbReference type="NCBI Taxonomy" id="2742824"/>
    <lineage>
        <taxon>Bacteria</taxon>
        <taxon>Pseudomonadati</taxon>
        <taxon>Pseudomonadota</taxon>
        <taxon>Betaproteobacteria</taxon>
        <taxon>Burkholderiales</taxon>
        <taxon>Sphaerotilaceae</taxon>
        <taxon>Piscinibacter</taxon>
    </lineage>
</organism>
<evidence type="ECO:0000313" key="10">
    <source>
        <dbReference type="Proteomes" id="UP000529637"/>
    </source>
</evidence>
<dbReference type="PANTHER" id="PTHR33938">
    <property type="entry name" value="FERULOYL ESTERASE B-RELATED"/>
    <property type="match status" value="1"/>
</dbReference>
<evidence type="ECO:0000256" key="8">
    <source>
        <dbReference type="SAM" id="SignalP"/>
    </source>
</evidence>
<dbReference type="GO" id="GO:0046872">
    <property type="term" value="F:metal ion binding"/>
    <property type="evidence" value="ECO:0007669"/>
    <property type="project" value="UniProtKB-KW"/>
</dbReference>
<dbReference type="PANTHER" id="PTHR33938:SF15">
    <property type="entry name" value="FERULOYL ESTERASE B-RELATED"/>
    <property type="match status" value="1"/>
</dbReference>
<comment type="caution">
    <text evidence="9">The sequence shown here is derived from an EMBL/GenBank/DDBJ whole genome shotgun (WGS) entry which is preliminary data.</text>
</comment>
<dbReference type="Pfam" id="PF07519">
    <property type="entry name" value="Tannase"/>
    <property type="match status" value="1"/>
</dbReference>
<accession>A0A7Y6TV62</accession>
<evidence type="ECO:0000256" key="1">
    <source>
        <dbReference type="ARBA" id="ARBA00006249"/>
    </source>
</evidence>
<keyword evidence="2" id="KW-0719">Serine esterase</keyword>
<evidence type="ECO:0000256" key="7">
    <source>
        <dbReference type="ARBA" id="ARBA00023157"/>
    </source>
</evidence>
<reference evidence="9 10" key="1">
    <citation type="submission" date="2020-06" db="EMBL/GenBank/DDBJ databases">
        <title>Schlegella sp. ID0723 isolated from air conditioner.</title>
        <authorList>
            <person name="Kim D.Y."/>
            <person name="Kim D.-U."/>
        </authorList>
    </citation>
    <scope>NUCLEOTIDE SEQUENCE [LARGE SCALE GENOMIC DNA]</scope>
    <source>
        <strain evidence="9 10">ID0723</strain>
    </source>
</reference>
<keyword evidence="5 9" id="KW-0378">Hydrolase</keyword>
<protein>
    <submittedName>
        <fullName evidence="9">Tannase/feruloyl esterase family alpha/beta hydrolase</fullName>
    </submittedName>
</protein>
<evidence type="ECO:0000256" key="2">
    <source>
        <dbReference type="ARBA" id="ARBA00022487"/>
    </source>
</evidence>
<evidence type="ECO:0000313" key="9">
    <source>
        <dbReference type="EMBL" id="NUZ04715.1"/>
    </source>
</evidence>
<keyword evidence="7" id="KW-1015">Disulfide bond</keyword>
<keyword evidence="3" id="KW-0479">Metal-binding</keyword>
<evidence type="ECO:0000256" key="6">
    <source>
        <dbReference type="ARBA" id="ARBA00022837"/>
    </source>
</evidence>
<evidence type="ECO:0000256" key="4">
    <source>
        <dbReference type="ARBA" id="ARBA00022729"/>
    </source>
</evidence>
<feature type="signal peptide" evidence="8">
    <location>
        <begin position="1"/>
        <end position="31"/>
    </location>
</feature>
<proteinExistence type="inferred from homology"/>
<sequence>MIHREPSRDMARRMRRHARALGALVAVAALAACGGGGDDDDEAAAPTPLACDATALATLKLDAATLASAAAQPAGSYTPTGSNTALTNLPAFCRLRASATPTSDSLINFEVWVPSGTAWNGKLVTTGNGGYSPALNYSDMAYAMRQGYAVVGGDTGHQSTDPNEMFWGVGHPEKITDWGSRSVHAITVPAKRLVEGLQGKPASRAYYYGCSTGGHQGYAEIQRYPDDFDGVIAGAPGNNRTRLNVEFLHRFLSNRAPNTNGPVILTAAKASLITQRAVAACDALDGVTDGVIEDPRLCTSDKFNVDSLLCTGADNATCLTAAQVAVAKKIYAGPKNPRTGAQIYPGLAVGTEAGWSQYWGSTEPVRADYWRLWVFDNPQWNWWSFDYDRDLTFADAKVSPLVDQTSTDLSAFRASGGKAIVYQGWQDPVVNPIDTIGYYERVRSAQGSQARTDEFFRLFMVPGMGHCGGGSGATVFGGQSGTSPTVDPEHDVLQALDAWVDKGQPPERIVASRVVSGSVTRTHPLCAYPKKAVYRGSGSIDDAASFVCQ</sequence>
<keyword evidence="10" id="KW-1185">Reference proteome</keyword>
<evidence type="ECO:0000256" key="5">
    <source>
        <dbReference type="ARBA" id="ARBA00022801"/>
    </source>
</evidence>
<dbReference type="EMBL" id="JABWMJ010000001">
    <property type="protein sequence ID" value="NUZ04715.1"/>
    <property type="molecule type" value="Genomic_DNA"/>
</dbReference>
<dbReference type="InterPro" id="IPR029058">
    <property type="entry name" value="AB_hydrolase_fold"/>
</dbReference>